<dbReference type="GO" id="GO:0005886">
    <property type="term" value="C:plasma membrane"/>
    <property type="evidence" value="ECO:0007669"/>
    <property type="project" value="UniProtKB-SubCell"/>
</dbReference>
<comment type="subcellular location">
    <subcellularLocation>
        <location evidence="1">Cell membrane</location>
        <topology evidence="1">Multi-pass membrane protein</topology>
    </subcellularLocation>
</comment>
<evidence type="ECO:0000256" key="6">
    <source>
        <dbReference type="SAM" id="Phobius"/>
    </source>
</evidence>
<keyword evidence="2" id="KW-1003">Cell membrane</keyword>
<feature type="transmembrane region" description="Helical" evidence="6">
    <location>
        <begin position="53"/>
        <end position="78"/>
    </location>
</feature>
<dbReference type="AlphaFoldDB" id="A0A084IGX7"/>
<protein>
    <submittedName>
        <fullName evidence="7">Lysine exporter protein LysE/YggA</fullName>
    </submittedName>
</protein>
<evidence type="ECO:0000256" key="3">
    <source>
        <dbReference type="ARBA" id="ARBA00022692"/>
    </source>
</evidence>
<evidence type="ECO:0000256" key="1">
    <source>
        <dbReference type="ARBA" id="ARBA00004651"/>
    </source>
</evidence>
<gene>
    <name evidence="7" type="ORF">C41B8_17326</name>
</gene>
<evidence type="ECO:0000313" key="7">
    <source>
        <dbReference type="EMBL" id="KEZ75961.1"/>
    </source>
</evidence>
<dbReference type="InterPro" id="IPR001123">
    <property type="entry name" value="LeuE-type"/>
</dbReference>
<dbReference type="Proteomes" id="UP000028302">
    <property type="component" value="Unassembled WGS sequence"/>
</dbReference>
<keyword evidence="5 6" id="KW-0472">Membrane</keyword>
<keyword evidence="8" id="KW-1185">Reference proteome</keyword>
<keyword evidence="3 6" id="KW-0812">Transmembrane</keyword>
<feature type="transmembrane region" description="Helical" evidence="6">
    <location>
        <begin position="198"/>
        <end position="216"/>
    </location>
</feature>
<dbReference type="PANTHER" id="PTHR30086">
    <property type="entry name" value="ARGININE EXPORTER PROTEIN ARGO"/>
    <property type="match status" value="1"/>
</dbReference>
<keyword evidence="4 6" id="KW-1133">Transmembrane helix</keyword>
<feature type="transmembrane region" description="Helical" evidence="6">
    <location>
        <begin position="162"/>
        <end position="186"/>
    </location>
</feature>
<evidence type="ECO:0000313" key="8">
    <source>
        <dbReference type="Proteomes" id="UP000028302"/>
    </source>
</evidence>
<dbReference type="STRING" id="1304275.C41B8_17326"/>
<feature type="transmembrane region" description="Helical" evidence="6">
    <location>
        <begin position="20"/>
        <end position="41"/>
    </location>
</feature>
<dbReference type="EMBL" id="APNK01000044">
    <property type="protein sequence ID" value="KEZ75961.1"/>
    <property type="molecule type" value="Genomic_DNA"/>
</dbReference>
<comment type="caution">
    <text evidence="7">The sequence shown here is derived from an EMBL/GenBank/DDBJ whole genome shotgun (WGS) entry which is preliminary data.</text>
</comment>
<sequence>MLLARDNASCAPVHYSVPAMPFGAGFALGLGLIVAIGAQNAFVLRQGLANRHVFAVCLCCALSDVVLITAGVTGIGALTRVHPHWISALRYAGSAFLAAYAIASLGRAIRGSQGLQPDQGNGATLARTLSVTLALTWLNPHVYLDTLVLLGTVAATYGEQRLLFGAGAICASFVFFFSLGYGARYLRGLFARPATWRLVDSGIGVLMATLAVRLLLET</sequence>
<evidence type="ECO:0000256" key="5">
    <source>
        <dbReference type="ARBA" id="ARBA00023136"/>
    </source>
</evidence>
<accession>A0A084IGX7</accession>
<proteinExistence type="predicted"/>
<dbReference type="PANTHER" id="PTHR30086:SF20">
    <property type="entry name" value="ARGININE EXPORTER PROTEIN ARGO-RELATED"/>
    <property type="match status" value="1"/>
</dbReference>
<evidence type="ECO:0000256" key="2">
    <source>
        <dbReference type="ARBA" id="ARBA00022475"/>
    </source>
</evidence>
<evidence type="ECO:0000256" key="4">
    <source>
        <dbReference type="ARBA" id="ARBA00022989"/>
    </source>
</evidence>
<dbReference type="Pfam" id="PF01810">
    <property type="entry name" value="LysE"/>
    <property type="match status" value="1"/>
</dbReference>
<dbReference type="PATRIC" id="fig|1304275.5.peg.3547"/>
<dbReference type="GO" id="GO:0015171">
    <property type="term" value="F:amino acid transmembrane transporter activity"/>
    <property type="evidence" value="ECO:0007669"/>
    <property type="project" value="TreeGrafter"/>
</dbReference>
<organism evidence="7 8">
    <name type="scientific">Salinisphaera hydrothermalis (strain C41B8)</name>
    <dbReference type="NCBI Taxonomy" id="1304275"/>
    <lineage>
        <taxon>Bacteria</taxon>
        <taxon>Pseudomonadati</taxon>
        <taxon>Pseudomonadota</taxon>
        <taxon>Gammaproteobacteria</taxon>
        <taxon>Salinisphaerales</taxon>
        <taxon>Salinisphaeraceae</taxon>
        <taxon>Salinisphaera</taxon>
    </lineage>
</organism>
<feature type="transmembrane region" description="Helical" evidence="6">
    <location>
        <begin position="84"/>
        <end position="103"/>
    </location>
</feature>
<name>A0A084IGX7_SALHC</name>
<dbReference type="eggNOG" id="COG1279">
    <property type="taxonomic scope" value="Bacteria"/>
</dbReference>
<reference evidence="7 8" key="1">
    <citation type="submission" date="2013-03" db="EMBL/GenBank/DDBJ databases">
        <title>Salinisphaera hydrothermalis C41B8 Genome Sequencing.</title>
        <authorList>
            <person name="Li C."/>
            <person name="Lai Q."/>
            <person name="Shao Z."/>
        </authorList>
    </citation>
    <scope>NUCLEOTIDE SEQUENCE [LARGE SCALE GENOMIC DNA]</scope>
    <source>
        <strain evidence="7 8">C41B8</strain>
    </source>
</reference>